<dbReference type="RefSeq" id="WP_260047738.1">
    <property type="nucleotide sequence ID" value="NZ_JANZXA010000018.1"/>
</dbReference>
<feature type="region of interest" description="Disordered" evidence="1">
    <location>
        <begin position="1"/>
        <end position="45"/>
    </location>
</feature>
<evidence type="ECO:0000256" key="1">
    <source>
        <dbReference type="SAM" id="MobiDB-lite"/>
    </source>
</evidence>
<feature type="compositionally biased region" description="Basic and acidic residues" evidence="1">
    <location>
        <begin position="1"/>
        <end position="19"/>
    </location>
</feature>
<protein>
    <submittedName>
        <fullName evidence="2">Uncharacterized protein</fullName>
    </submittedName>
</protein>
<sequence length="45" mass="5354">MTKDKTQLDKFKEAAREHEADEDEARWEERLTKIAKAKPEPEKPE</sequence>
<evidence type="ECO:0000313" key="2">
    <source>
        <dbReference type="EMBL" id="MCT2401716.1"/>
    </source>
</evidence>
<reference evidence="2" key="1">
    <citation type="submission" date="2022-09" db="EMBL/GenBank/DDBJ databases">
        <title>Novosphingobium sp. Nov., a polycyclic aromatic hydrocarbon-degrading bacterium isolated form mangrove sediments in HongKong.</title>
        <authorList>
            <person name="Hu Z."/>
        </authorList>
    </citation>
    <scope>NUCLEOTIDE SEQUENCE</scope>
    <source>
        <strain evidence="2">HK4-1</strain>
    </source>
</reference>
<evidence type="ECO:0000313" key="3">
    <source>
        <dbReference type="Proteomes" id="UP001165583"/>
    </source>
</evidence>
<proteinExistence type="predicted"/>
<keyword evidence="3" id="KW-1185">Reference proteome</keyword>
<dbReference type="EMBL" id="JANZXA010000018">
    <property type="protein sequence ID" value="MCT2401716.1"/>
    <property type="molecule type" value="Genomic_DNA"/>
</dbReference>
<organism evidence="2 3">
    <name type="scientific">Novosphingobium mangrovi</name>
    <name type="common">ex Huang et al. 2023</name>
    <dbReference type="NCBI Taxonomy" id="2976432"/>
    <lineage>
        <taxon>Bacteria</taxon>
        <taxon>Pseudomonadati</taxon>
        <taxon>Pseudomonadota</taxon>
        <taxon>Alphaproteobacteria</taxon>
        <taxon>Sphingomonadales</taxon>
        <taxon>Sphingomonadaceae</taxon>
        <taxon>Novosphingobium</taxon>
    </lineage>
</organism>
<feature type="compositionally biased region" description="Basic and acidic residues" evidence="1">
    <location>
        <begin position="27"/>
        <end position="45"/>
    </location>
</feature>
<accession>A0ABT2IA56</accession>
<gene>
    <name evidence="2" type="ORF">NZK81_19365</name>
</gene>
<comment type="caution">
    <text evidence="2">The sequence shown here is derived from an EMBL/GenBank/DDBJ whole genome shotgun (WGS) entry which is preliminary data.</text>
</comment>
<name>A0ABT2IA56_9SPHN</name>
<dbReference type="Proteomes" id="UP001165583">
    <property type="component" value="Unassembled WGS sequence"/>
</dbReference>